<organism evidence="1 2">
    <name type="scientific">Nitrospina gracilis (strain 3/211)</name>
    <dbReference type="NCBI Taxonomy" id="1266370"/>
    <lineage>
        <taxon>Bacteria</taxon>
        <taxon>Pseudomonadati</taxon>
        <taxon>Nitrospinota/Tectimicrobiota group</taxon>
        <taxon>Nitrospinota</taxon>
        <taxon>Nitrospinia</taxon>
        <taxon>Nitrospinales</taxon>
        <taxon>Nitrospinaceae</taxon>
        <taxon>Nitrospina</taxon>
    </lineage>
</organism>
<evidence type="ECO:0000313" key="1">
    <source>
        <dbReference type="EMBL" id="CCQ90118.1"/>
    </source>
</evidence>
<gene>
    <name evidence="1" type="ORF">NITGR_250031</name>
</gene>
<keyword evidence="2" id="KW-1185">Reference proteome</keyword>
<dbReference type="Proteomes" id="UP000011704">
    <property type="component" value="Unassembled WGS sequence"/>
</dbReference>
<protein>
    <submittedName>
        <fullName evidence="1">Uncharacterized protein</fullName>
    </submittedName>
</protein>
<name>M1YXW9_NITG3</name>
<accession>M1YXW9</accession>
<sequence>MVPFKVFTQYPASFFAKQGETRFWNYFVSNLHSCSKEFLKFSLMGHQNISRVGHSFFLITFFSIIRFDPKPITF</sequence>
<evidence type="ECO:0000313" key="2">
    <source>
        <dbReference type="Proteomes" id="UP000011704"/>
    </source>
</evidence>
<proteinExistence type="predicted"/>
<reference evidence="1 2" key="1">
    <citation type="journal article" date="2013" name="Front. Microbiol.">
        <title>The genome of Nitrospina gracilis illuminates the metabolism and evolution of the major marine nitrite oxidizer.</title>
        <authorList>
            <person name="Luecker S."/>
            <person name="Nowka B."/>
            <person name="Rattei T."/>
            <person name="Spieck E."/>
            <person name="and Daims H."/>
        </authorList>
    </citation>
    <scope>NUCLEOTIDE SEQUENCE [LARGE SCALE GENOMIC DNA]</scope>
    <source>
        <strain evidence="1 2">3/211</strain>
    </source>
</reference>
<dbReference type="HOGENOM" id="CLU_2684125_0_0_0"/>
<dbReference type="InParanoid" id="M1YXW9"/>
<dbReference type="EMBL" id="CAQJ01000028">
    <property type="protein sequence ID" value="CCQ90118.1"/>
    <property type="molecule type" value="Genomic_DNA"/>
</dbReference>
<comment type="caution">
    <text evidence="1">The sequence shown here is derived from an EMBL/GenBank/DDBJ whole genome shotgun (WGS) entry which is preliminary data.</text>
</comment>
<dbReference type="AlphaFoldDB" id="M1YXW9"/>